<dbReference type="PANTHER" id="PTHR30273">
    <property type="entry name" value="PERIPLASMIC SIGNAL SENSOR AND SIGMA FACTOR ACTIVATOR FECR-RELATED"/>
    <property type="match status" value="1"/>
</dbReference>
<name>A0ABS7PSV9_9SPHN</name>
<proteinExistence type="predicted"/>
<dbReference type="InterPro" id="IPR006860">
    <property type="entry name" value="FecR"/>
</dbReference>
<dbReference type="Pfam" id="PF16220">
    <property type="entry name" value="DUF4880"/>
    <property type="match status" value="1"/>
</dbReference>
<dbReference type="Gene3D" id="2.60.120.1440">
    <property type="match status" value="1"/>
</dbReference>
<accession>A0ABS7PSV9</accession>
<evidence type="ECO:0000313" key="4">
    <source>
        <dbReference type="EMBL" id="MBY8824422.1"/>
    </source>
</evidence>
<dbReference type="PANTHER" id="PTHR30273:SF2">
    <property type="entry name" value="PROTEIN FECR"/>
    <property type="match status" value="1"/>
</dbReference>
<keyword evidence="1" id="KW-0472">Membrane</keyword>
<dbReference type="Gene3D" id="3.55.50.30">
    <property type="match status" value="1"/>
</dbReference>
<dbReference type="PIRSF" id="PIRSF018266">
    <property type="entry name" value="FecR"/>
    <property type="match status" value="1"/>
</dbReference>
<gene>
    <name evidence="4" type="ORF">K7G82_19110</name>
</gene>
<evidence type="ECO:0000259" key="2">
    <source>
        <dbReference type="Pfam" id="PF04773"/>
    </source>
</evidence>
<feature type="domain" description="FecR protein" evidence="2">
    <location>
        <begin position="105"/>
        <end position="195"/>
    </location>
</feature>
<feature type="transmembrane region" description="Helical" evidence="1">
    <location>
        <begin position="74"/>
        <end position="94"/>
    </location>
</feature>
<keyword evidence="1" id="KW-1133">Transmembrane helix</keyword>
<evidence type="ECO:0000256" key="1">
    <source>
        <dbReference type="SAM" id="Phobius"/>
    </source>
</evidence>
<dbReference type="EMBL" id="JAINVV010000009">
    <property type="protein sequence ID" value="MBY8824422.1"/>
    <property type="molecule type" value="Genomic_DNA"/>
</dbReference>
<keyword evidence="1" id="KW-0812">Transmembrane</keyword>
<sequence>MTDAERTEAAAARWLARHDAGALDPADAAAFEAWCAADARHLGAYVRLEAVNARFDRAVALKGIAIDPPQARRWWVPVAAAAALAAAFGIWQIAVPGGPAGETRQMATRMGEQYRAALTDGSTVELNTASAVAVAMAPKLREIRLGKGEALFEVAKDPKRPFVVKTELGDVRAVGTVFTVRVDRGLEVLVSEGTVVIERNGEQIARVTAGERYALNAVGDAARSPRDPDEIKRSLAWRDGRIAFAGETLAQAAREFNRYNAVRIEIADPAVGTMRFGGYFRATDPEGFGASIERSLPVEAERRGDVIVLSAK</sequence>
<reference evidence="4 5" key="1">
    <citation type="submission" date="2021-08" db="EMBL/GenBank/DDBJ databases">
        <authorList>
            <person name="Tuo L."/>
        </authorList>
    </citation>
    <scope>NUCLEOTIDE SEQUENCE [LARGE SCALE GENOMIC DNA]</scope>
    <source>
        <strain evidence="4 5">JCM 31229</strain>
    </source>
</reference>
<dbReference type="Pfam" id="PF04773">
    <property type="entry name" value="FecR"/>
    <property type="match status" value="1"/>
</dbReference>
<protein>
    <submittedName>
        <fullName evidence="4">FecR domain-containing protein</fullName>
    </submittedName>
</protein>
<dbReference type="InterPro" id="IPR012373">
    <property type="entry name" value="Ferrdict_sens_TM"/>
</dbReference>
<dbReference type="InterPro" id="IPR032623">
    <property type="entry name" value="FecR_N"/>
</dbReference>
<evidence type="ECO:0000259" key="3">
    <source>
        <dbReference type="Pfam" id="PF16220"/>
    </source>
</evidence>
<organism evidence="4 5">
    <name type="scientific">Sphingomonas colocasiae</name>
    <dbReference type="NCBI Taxonomy" id="1848973"/>
    <lineage>
        <taxon>Bacteria</taxon>
        <taxon>Pseudomonadati</taxon>
        <taxon>Pseudomonadota</taxon>
        <taxon>Alphaproteobacteria</taxon>
        <taxon>Sphingomonadales</taxon>
        <taxon>Sphingomonadaceae</taxon>
        <taxon>Sphingomonas</taxon>
    </lineage>
</organism>
<comment type="caution">
    <text evidence="4">The sequence shown here is derived from an EMBL/GenBank/DDBJ whole genome shotgun (WGS) entry which is preliminary data.</text>
</comment>
<feature type="domain" description="FecR N-terminal" evidence="3">
    <location>
        <begin position="10"/>
        <end position="51"/>
    </location>
</feature>
<keyword evidence="5" id="KW-1185">Reference proteome</keyword>
<evidence type="ECO:0000313" key="5">
    <source>
        <dbReference type="Proteomes" id="UP000706039"/>
    </source>
</evidence>
<dbReference type="RefSeq" id="WP_222991533.1">
    <property type="nucleotide sequence ID" value="NZ_JAINVV010000009.1"/>
</dbReference>
<dbReference type="Proteomes" id="UP000706039">
    <property type="component" value="Unassembled WGS sequence"/>
</dbReference>